<dbReference type="Proteomes" id="UP000287033">
    <property type="component" value="Unassembled WGS sequence"/>
</dbReference>
<evidence type="ECO:0000256" key="1">
    <source>
        <dbReference type="SAM" id="Phobius"/>
    </source>
</evidence>
<accession>A0A401TX45</accession>
<organism evidence="2 3">
    <name type="scientific">Chiloscyllium punctatum</name>
    <name type="common">Brownbanded bambooshark</name>
    <name type="synonym">Hemiscyllium punctatum</name>
    <dbReference type="NCBI Taxonomy" id="137246"/>
    <lineage>
        <taxon>Eukaryota</taxon>
        <taxon>Metazoa</taxon>
        <taxon>Chordata</taxon>
        <taxon>Craniata</taxon>
        <taxon>Vertebrata</taxon>
        <taxon>Chondrichthyes</taxon>
        <taxon>Elasmobranchii</taxon>
        <taxon>Galeomorphii</taxon>
        <taxon>Galeoidea</taxon>
        <taxon>Orectolobiformes</taxon>
        <taxon>Hemiscylliidae</taxon>
        <taxon>Chiloscyllium</taxon>
    </lineage>
</organism>
<comment type="caution">
    <text evidence="2">The sequence shown here is derived from an EMBL/GenBank/DDBJ whole genome shotgun (WGS) entry which is preliminary data.</text>
</comment>
<dbReference type="EMBL" id="BEZZ01209980">
    <property type="protein sequence ID" value="GCC47200.1"/>
    <property type="molecule type" value="Genomic_DNA"/>
</dbReference>
<proteinExistence type="predicted"/>
<keyword evidence="3" id="KW-1185">Reference proteome</keyword>
<evidence type="ECO:0000313" key="2">
    <source>
        <dbReference type="EMBL" id="GCC47200.1"/>
    </source>
</evidence>
<feature type="transmembrane region" description="Helical" evidence="1">
    <location>
        <begin position="16"/>
        <end position="34"/>
    </location>
</feature>
<keyword evidence="1" id="KW-0472">Membrane</keyword>
<name>A0A401TX45_CHIPU</name>
<gene>
    <name evidence="2" type="ORF">chiPu_0031446</name>
</gene>
<dbReference type="AlphaFoldDB" id="A0A401TX45"/>
<feature type="non-terminal residue" evidence="2">
    <location>
        <position position="1"/>
    </location>
</feature>
<reference evidence="2 3" key="1">
    <citation type="journal article" date="2018" name="Nat. Ecol. Evol.">
        <title>Shark genomes provide insights into elasmobranch evolution and the origin of vertebrates.</title>
        <authorList>
            <person name="Hara Y"/>
            <person name="Yamaguchi K"/>
            <person name="Onimaru K"/>
            <person name="Kadota M"/>
            <person name="Koyanagi M"/>
            <person name="Keeley SD"/>
            <person name="Tatsumi K"/>
            <person name="Tanaka K"/>
            <person name="Motone F"/>
            <person name="Kageyama Y"/>
            <person name="Nozu R"/>
            <person name="Adachi N"/>
            <person name="Nishimura O"/>
            <person name="Nakagawa R"/>
            <person name="Tanegashima C"/>
            <person name="Kiyatake I"/>
            <person name="Matsumoto R"/>
            <person name="Murakumo K"/>
            <person name="Nishida K"/>
            <person name="Terakita A"/>
            <person name="Kuratani S"/>
            <person name="Sato K"/>
            <person name="Hyodo S Kuraku.S."/>
        </authorList>
    </citation>
    <scope>NUCLEOTIDE SEQUENCE [LARGE SCALE GENOMIC DNA]</scope>
</reference>
<keyword evidence="1" id="KW-0812">Transmembrane</keyword>
<sequence length="74" mass="8817">FGEAFWNSSKYGMVNYLLRMMTSWAVVCSVWYLPPMTRECVCVRERMARRLLRGDRNTMPTFHVFKHLTVGERP</sequence>
<dbReference type="OrthoDB" id="10051137at2759"/>
<keyword evidence="1" id="KW-1133">Transmembrane helix</keyword>
<evidence type="ECO:0000313" key="3">
    <source>
        <dbReference type="Proteomes" id="UP000287033"/>
    </source>
</evidence>
<protein>
    <submittedName>
        <fullName evidence="2">Uncharacterized protein</fullName>
    </submittedName>
</protein>
<dbReference type="STRING" id="137246.A0A401TX45"/>